<feature type="transmembrane region" description="Helical" evidence="6">
    <location>
        <begin position="71"/>
        <end position="88"/>
    </location>
</feature>
<accession>A0A0H5BXT4</accession>
<name>A0A0H5BXT4_CYBJN</name>
<keyword evidence="5 6" id="KW-0472">Membrane</keyword>
<gene>
    <name evidence="7" type="primary">YCT1</name>
    <name evidence="7" type="ORF">BN1211_0004</name>
</gene>
<dbReference type="Proteomes" id="UP000038830">
    <property type="component" value="Unassembled WGS sequence"/>
</dbReference>
<reference evidence="8" key="1">
    <citation type="journal article" date="2015" name="J. Biotechnol.">
        <title>The structure of the Cyberlindnera jadinii genome and its relation to Candida utilis analyzed by the occurrence of single nucleotide polymorphisms.</title>
        <authorList>
            <person name="Rupp O."/>
            <person name="Brinkrolf K."/>
            <person name="Buerth C."/>
            <person name="Kunigo M."/>
            <person name="Schneider J."/>
            <person name="Jaenicke S."/>
            <person name="Goesmann A."/>
            <person name="Puehler A."/>
            <person name="Jaeger K.-E."/>
            <person name="Ernst J.F."/>
        </authorList>
    </citation>
    <scope>NUCLEOTIDE SEQUENCE [LARGE SCALE GENOMIC DNA]</scope>
    <source>
        <strain evidence="8">ATCC 18201 / CBS 1600 / BCRC 20928 / JCM 3617 / NBRC 0987 / NRRL Y-1542</strain>
    </source>
</reference>
<dbReference type="GO" id="GO:0033229">
    <property type="term" value="F:cysteine transmembrane transporter activity"/>
    <property type="evidence" value="ECO:0007669"/>
    <property type="project" value="TreeGrafter"/>
</dbReference>
<sequence>MSKEVDSLHTLEKSSFDKPLNGYNEVAGSLSKQYKVISSRDADVTLKFQEEWDSQVPEITPEQEAKLSRKVSWYIVTFTATVNLMLYMDKATLSYAAILGLFEDTKLTTGEYNNANTLFYVGFILGQIPGVYLLQKLPVGRYLTGLTVSWTLIIFLSCTMHNFQGVYAVRFFLGLVEAVVVPILNNTMGQFLTSKEKAAAAPLFYSTCLGVTIPAGFIAYGVIYAENTISGWKIFMIIIGGLTFIMGIFIFFFYPDNPTNVKGFSIEEKIWIIRRVQQSTGSSIEQKYFKKYQAVEALKDPITWLFFGYIFFSQLANNLPYQQNLLFEEMGGISNLDSTLVSVASGGFAVVCCILSWAFMWKFPNTSAFSAIFWTIPSFVGSILAVALPWDNKIGILAALCLASPVFGIPYIIMFSWNSATASGYTKKMVRNATIMIAMGISNLISPQLWRSNDSPRYKSAWIVQIVLSFSAAPFLCFVIWWILKRRNTERLAEMDNSEKVGVIKDEDKEVVVNLATLDLTDLENKTFLYPL</sequence>
<dbReference type="Pfam" id="PF07690">
    <property type="entry name" value="MFS_1"/>
    <property type="match status" value="1"/>
</dbReference>
<feature type="transmembrane region" description="Helical" evidence="6">
    <location>
        <begin position="429"/>
        <end position="450"/>
    </location>
</feature>
<evidence type="ECO:0000256" key="3">
    <source>
        <dbReference type="ARBA" id="ARBA00022692"/>
    </source>
</evidence>
<dbReference type="InterPro" id="IPR036259">
    <property type="entry name" value="MFS_trans_sf"/>
</dbReference>
<feature type="transmembrane region" description="Helical" evidence="6">
    <location>
        <begin position="200"/>
        <end position="222"/>
    </location>
</feature>
<proteinExistence type="predicted"/>
<protein>
    <submittedName>
        <fullName evidence="7">YCT1 protein</fullName>
    </submittedName>
</protein>
<feature type="transmembrane region" description="Helical" evidence="6">
    <location>
        <begin position="234"/>
        <end position="254"/>
    </location>
</feature>
<dbReference type="PANTHER" id="PTHR43791">
    <property type="entry name" value="PERMEASE-RELATED"/>
    <property type="match status" value="1"/>
</dbReference>
<feature type="transmembrane region" description="Helical" evidence="6">
    <location>
        <begin position="396"/>
        <end position="417"/>
    </location>
</feature>
<dbReference type="GO" id="GO:0016020">
    <property type="term" value="C:membrane"/>
    <property type="evidence" value="ECO:0007669"/>
    <property type="project" value="UniProtKB-SubCell"/>
</dbReference>
<organism evidence="7 8">
    <name type="scientific">Cyberlindnera jadinii (strain ATCC 18201 / CBS 1600 / BCRC 20928 / JCM 3617 / NBRC 0987 / NRRL Y-1542)</name>
    <name type="common">Torula yeast</name>
    <name type="synonym">Candida utilis</name>
    <dbReference type="NCBI Taxonomy" id="983966"/>
    <lineage>
        <taxon>Eukaryota</taxon>
        <taxon>Fungi</taxon>
        <taxon>Dikarya</taxon>
        <taxon>Ascomycota</taxon>
        <taxon>Saccharomycotina</taxon>
        <taxon>Saccharomycetes</taxon>
        <taxon>Phaffomycetales</taxon>
        <taxon>Phaffomycetaceae</taxon>
        <taxon>Cyberlindnera</taxon>
    </lineage>
</organism>
<dbReference type="SUPFAM" id="SSF103473">
    <property type="entry name" value="MFS general substrate transporter"/>
    <property type="match status" value="1"/>
</dbReference>
<evidence type="ECO:0000256" key="5">
    <source>
        <dbReference type="ARBA" id="ARBA00023136"/>
    </source>
</evidence>
<dbReference type="PANTHER" id="PTHR43791:SF63">
    <property type="entry name" value="HIGH AFFINITY CYSTEINE TRANSPORTER"/>
    <property type="match status" value="1"/>
</dbReference>
<keyword evidence="4 6" id="KW-1133">Transmembrane helix</keyword>
<comment type="subcellular location">
    <subcellularLocation>
        <location evidence="1">Membrane</location>
        <topology evidence="1">Multi-pass membrane protein</topology>
    </subcellularLocation>
</comment>
<keyword evidence="3 6" id="KW-0812">Transmembrane</keyword>
<evidence type="ECO:0000256" key="2">
    <source>
        <dbReference type="ARBA" id="ARBA00022448"/>
    </source>
</evidence>
<dbReference type="Gene3D" id="1.20.1250.20">
    <property type="entry name" value="MFS general substrate transporter like domains"/>
    <property type="match status" value="1"/>
</dbReference>
<evidence type="ECO:0000256" key="1">
    <source>
        <dbReference type="ARBA" id="ARBA00004141"/>
    </source>
</evidence>
<evidence type="ECO:0000256" key="4">
    <source>
        <dbReference type="ARBA" id="ARBA00022989"/>
    </source>
</evidence>
<evidence type="ECO:0000256" key="6">
    <source>
        <dbReference type="SAM" id="Phobius"/>
    </source>
</evidence>
<evidence type="ECO:0000313" key="8">
    <source>
        <dbReference type="Proteomes" id="UP000038830"/>
    </source>
</evidence>
<dbReference type="AlphaFoldDB" id="A0A0H5BXT4"/>
<dbReference type="EMBL" id="CDQK01000001">
    <property type="protein sequence ID" value="CEP20215.1"/>
    <property type="molecule type" value="Genomic_DNA"/>
</dbReference>
<feature type="transmembrane region" description="Helical" evidence="6">
    <location>
        <begin position="142"/>
        <end position="163"/>
    </location>
</feature>
<feature type="transmembrane region" description="Helical" evidence="6">
    <location>
        <begin position="169"/>
        <end position="188"/>
    </location>
</feature>
<evidence type="ECO:0000313" key="7">
    <source>
        <dbReference type="EMBL" id="CEP20215.1"/>
    </source>
</evidence>
<keyword evidence="2" id="KW-0813">Transport</keyword>
<feature type="transmembrane region" description="Helical" evidence="6">
    <location>
        <begin position="462"/>
        <end position="484"/>
    </location>
</feature>
<feature type="transmembrane region" description="Helical" evidence="6">
    <location>
        <begin position="339"/>
        <end position="359"/>
    </location>
</feature>
<dbReference type="InterPro" id="IPR011701">
    <property type="entry name" value="MFS"/>
</dbReference>
<feature type="transmembrane region" description="Helical" evidence="6">
    <location>
        <begin position="371"/>
        <end position="390"/>
    </location>
</feature>